<organism evidence="2 3">
    <name type="scientific">Otus sunia</name>
    <name type="common">Oriental scops-owl</name>
    <dbReference type="NCBI Taxonomy" id="257818"/>
    <lineage>
        <taxon>Eukaryota</taxon>
        <taxon>Metazoa</taxon>
        <taxon>Chordata</taxon>
        <taxon>Craniata</taxon>
        <taxon>Vertebrata</taxon>
        <taxon>Euteleostomi</taxon>
        <taxon>Archelosauria</taxon>
        <taxon>Archosauria</taxon>
        <taxon>Dinosauria</taxon>
        <taxon>Saurischia</taxon>
        <taxon>Theropoda</taxon>
        <taxon>Coelurosauria</taxon>
        <taxon>Aves</taxon>
        <taxon>Neognathae</taxon>
        <taxon>Neoaves</taxon>
        <taxon>Telluraves</taxon>
        <taxon>Strigiformes</taxon>
        <taxon>Strigidae</taxon>
        <taxon>Otus</taxon>
    </lineage>
</organism>
<evidence type="ECO:0000313" key="3">
    <source>
        <dbReference type="Proteomes" id="UP000694552"/>
    </source>
</evidence>
<reference evidence="2" key="1">
    <citation type="submission" date="2025-08" db="UniProtKB">
        <authorList>
            <consortium name="Ensembl"/>
        </authorList>
    </citation>
    <scope>IDENTIFICATION</scope>
</reference>
<accession>A0A8C8EB15</accession>
<proteinExistence type="predicted"/>
<feature type="chain" id="PRO_5034532162" evidence="1">
    <location>
        <begin position="21"/>
        <end position="63"/>
    </location>
</feature>
<sequence>MRLLILAVFALFYAAPHEEGAGLLASKSLLNSCAVEDGPLQHLSYCPCVGFALQAPEKLQRGL</sequence>
<dbReference type="AlphaFoldDB" id="A0A8C8EB15"/>
<reference evidence="2" key="2">
    <citation type="submission" date="2025-09" db="UniProtKB">
        <authorList>
            <consortium name="Ensembl"/>
        </authorList>
    </citation>
    <scope>IDENTIFICATION</scope>
</reference>
<name>A0A8C8EB15_9STRI</name>
<dbReference type="Proteomes" id="UP000694552">
    <property type="component" value="Unplaced"/>
</dbReference>
<feature type="signal peptide" evidence="1">
    <location>
        <begin position="1"/>
        <end position="20"/>
    </location>
</feature>
<evidence type="ECO:0000313" key="2">
    <source>
        <dbReference type="Ensembl" id="ENSOSUP00000014229.1"/>
    </source>
</evidence>
<evidence type="ECO:0000256" key="1">
    <source>
        <dbReference type="SAM" id="SignalP"/>
    </source>
</evidence>
<keyword evidence="3" id="KW-1185">Reference proteome</keyword>
<protein>
    <submittedName>
        <fullName evidence="2">Uncharacterized protein</fullName>
    </submittedName>
</protein>
<dbReference type="Ensembl" id="ENSOSUT00000014705.1">
    <property type="protein sequence ID" value="ENSOSUP00000014229.1"/>
    <property type="gene ID" value="ENSOSUG00000010171.1"/>
</dbReference>
<keyword evidence="1" id="KW-0732">Signal</keyword>